<evidence type="ECO:0000313" key="2">
    <source>
        <dbReference type="Proteomes" id="UP000694846"/>
    </source>
</evidence>
<dbReference type="GeneID" id="112686982"/>
<name>A0A8B8FY36_9HEMI</name>
<dbReference type="OrthoDB" id="10007527at2759"/>
<feature type="coiled-coil region" evidence="1">
    <location>
        <begin position="363"/>
        <end position="425"/>
    </location>
</feature>
<keyword evidence="2" id="KW-1185">Reference proteome</keyword>
<accession>A0A8B8FY36</accession>
<dbReference type="RefSeq" id="XP_025415266.1">
    <property type="nucleotide sequence ID" value="XM_025559481.1"/>
</dbReference>
<evidence type="ECO:0000313" key="3">
    <source>
        <dbReference type="RefSeq" id="XP_025415266.1"/>
    </source>
</evidence>
<dbReference type="AlphaFoldDB" id="A0A8B8FY36"/>
<proteinExistence type="predicted"/>
<sequence>MHRDVTRLPTLIEQQIIWCEDEWSDIERQFEKEGIDYNRLKTEDKLIHVWRWLVDADINLQNARKMIEKLRLKQNEELEDMENYMVHVRVLADKRIDDMEKTMSILAEQVARLECELNNLESIDGDNVCDKVSNLILAYKSLMNEVNVLKKFRSFDINGMCKETDDDLMIEMIKISAEKESLKQRVKELEDCISIYENSTKTELNTQLMSLEISENSNKNDGKDSLLDNSISWNKNMTNDDTSSMSIQLFSDKTKSVNIFGNNILKCAQEGKSDNQKQNVDEITKNFELKSTPPSLLSSELATPQQISTILLTDEILNNQAYELKKLKMELEVQKTLMSSLGEKYNALALKHLQYKSKRKMQIEALKGNLEASQCQMESFKTQLNIQKRRLKTEEEFRKQIETDYRSLQEEKRNTDIQVAISENELRNMARHLSVLHKKVVMLEGANADLLSKHLHLVYKDSHMHKSTTCDCIATVLSDDKKN</sequence>
<feature type="coiled-coil region" evidence="1">
    <location>
        <begin position="172"/>
        <end position="199"/>
    </location>
</feature>
<dbReference type="Proteomes" id="UP000694846">
    <property type="component" value="Unplaced"/>
</dbReference>
<keyword evidence="1" id="KW-0175">Coiled coil</keyword>
<feature type="coiled-coil region" evidence="1">
    <location>
        <begin position="53"/>
        <end position="123"/>
    </location>
</feature>
<gene>
    <name evidence="3" type="primary">LOC112686982</name>
</gene>
<protein>
    <submittedName>
        <fullName evidence="3">Uncharacterized protein LOC112686982 isoform X1</fullName>
    </submittedName>
</protein>
<reference evidence="3" key="1">
    <citation type="submission" date="2025-08" db="UniProtKB">
        <authorList>
            <consortium name="RefSeq"/>
        </authorList>
    </citation>
    <scope>IDENTIFICATION</scope>
    <source>
        <tissue evidence="3">Whole body</tissue>
    </source>
</reference>
<organism evidence="2 3">
    <name type="scientific">Sipha flava</name>
    <name type="common">yellow sugarcane aphid</name>
    <dbReference type="NCBI Taxonomy" id="143950"/>
    <lineage>
        <taxon>Eukaryota</taxon>
        <taxon>Metazoa</taxon>
        <taxon>Ecdysozoa</taxon>
        <taxon>Arthropoda</taxon>
        <taxon>Hexapoda</taxon>
        <taxon>Insecta</taxon>
        <taxon>Pterygota</taxon>
        <taxon>Neoptera</taxon>
        <taxon>Paraneoptera</taxon>
        <taxon>Hemiptera</taxon>
        <taxon>Sternorrhyncha</taxon>
        <taxon>Aphidomorpha</taxon>
        <taxon>Aphidoidea</taxon>
        <taxon>Aphididae</taxon>
        <taxon>Sipha</taxon>
    </lineage>
</organism>
<evidence type="ECO:0000256" key="1">
    <source>
        <dbReference type="SAM" id="Coils"/>
    </source>
</evidence>